<keyword evidence="4" id="KW-1003">Cell membrane</keyword>
<dbReference type="eggNOG" id="COG2233">
    <property type="taxonomic scope" value="Bacteria"/>
</dbReference>
<feature type="transmembrane region" description="Helical" evidence="8">
    <location>
        <begin position="33"/>
        <end position="66"/>
    </location>
</feature>
<evidence type="ECO:0000256" key="4">
    <source>
        <dbReference type="ARBA" id="ARBA00022475"/>
    </source>
</evidence>
<dbReference type="PANTHER" id="PTHR42810">
    <property type="entry name" value="PURINE PERMEASE C1399.01C-RELATED"/>
    <property type="match status" value="1"/>
</dbReference>
<dbReference type="OrthoDB" id="9779092at2"/>
<dbReference type="EMBL" id="CP000853">
    <property type="protein sequence ID" value="ABW18416.1"/>
    <property type="molecule type" value="Genomic_DNA"/>
</dbReference>
<dbReference type="InterPro" id="IPR006043">
    <property type="entry name" value="NCS2"/>
</dbReference>
<feature type="transmembrane region" description="Helical" evidence="8">
    <location>
        <begin position="220"/>
        <end position="237"/>
    </location>
</feature>
<dbReference type="STRING" id="350688.Clos_0867"/>
<proteinExistence type="inferred from homology"/>
<dbReference type="NCBIfam" id="TIGR00801">
    <property type="entry name" value="ncs2"/>
    <property type="match status" value="1"/>
</dbReference>
<name>A8MET7_ALKOO</name>
<feature type="transmembrane region" description="Helical" evidence="8">
    <location>
        <begin position="101"/>
        <end position="121"/>
    </location>
</feature>
<protein>
    <submittedName>
        <fullName evidence="9">Uracil-xanthine permease</fullName>
    </submittedName>
</protein>
<sequence>MSKETTFEKNQPIRDGDYIPMGKKIILGMQHTFTMFGATVLVPLITGLDISVALFMAGIGTLFFHFVTKKKVPVFLGSSFAFIAPMLMVSEMYGMQFVQGGIVVAGLTYVLLAGLVYAFGHEKIVEYFPPIVTGPIIMIIGLKLAPTAIDMASQNWLLALVSLLIVVGISIYAKGFLQVLPVLCGLVGGYVFAAVTGNVDFTPIKEAALFGLPNFTFPKFNLESIMIIAPIAVATVVEHIGNILVVGTTVEDDYIKTPGLHRTLLGDGIATSLSAFFGGPANTTYAENTGVLALTKIYHPVIMRIAACFAIILGVMPKLGAVISTIPTSIVGGISIVLFGMIASVGGRSLVENQVDFTSSRNLIIAAVIFVIGLGGAILPVEIGTVKFTLESMALAAIAGILLNKVLPKD</sequence>
<evidence type="ECO:0000256" key="2">
    <source>
        <dbReference type="ARBA" id="ARBA00008821"/>
    </source>
</evidence>
<keyword evidence="3" id="KW-0813">Transport</keyword>
<feature type="transmembrane region" description="Helical" evidence="8">
    <location>
        <begin position="179"/>
        <end position="199"/>
    </location>
</feature>
<accession>A8MET7</accession>
<dbReference type="RefSeq" id="WP_012158728.1">
    <property type="nucleotide sequence ID" value="NC_009922.1"/>
</dbReference>
<comment type="subcellular location">
    <subcellularLocation>
        <location evidence="1">Cell membrane</location>
        <topology evidence="1">Multi-pass membrane protein</topology>
    </subcellularLocation>
</comment>
<organism evidence="9 10">
    <name type="scientific">Alkaliphilus oremlandii (strain OhILAs)</name>
    <name type="common">Clostridium oremlandii (strain OhILAs)</name>
    <dbReference type="NCBI Taxonomy" id="350688"/>
    <lineage>
        <taxon>Bacteria</taxon>
        <taxon>Bacillati</taxon>
        <taxon>Bacillota</taxon>
        <taxon>Clostridia</taxon>
        <taxon>Peptostreptococcales</taxon>
        <taxon>Natronincolaceae</taxon>
        <taxon>Alkaliphilus</taxon>
    </lineage>
</organism>
<evidence type="ECO:0000256" key="6">
    <source>
        <dbReference type="ARBA" id="ARBA00022989"/>
    </source>
</evidence>
<evidence type="ECO:0000256" key="5">
    <source>
        <dbReference type="ARBA" id="ARBA00022692"/>
    </source>
</evidence>
<keyword evidence="5 8" id="KW-0812">Transmembrane</keyword>
<evidence type="ECO:0000256" key="7">
    <source>
        <dbReference type="ARBA" id="ARBA00023136"/>
    </source>
</evidence>
<keyword evidence="10" id="KW-1185">Reference proteome</keyword>
<feature type="transmembrane region" description="Helical" evidence="8">
    <location>
        <begin position="322"/>
        <end position="343"/>
    </location>
</feature>
<dbReference type="InterPro" id="IPR006042">
    <property type="entry name" value="Xan_ur_permease"/>
</dbReference>
<dbReference type="Pfam" id="PF00860">
    <property type="entry name" value="Xan_ur_permease"/>
    <property type="match status" value="1"/>
</dbReference>
<dbReference type="HOGENOM" id="CLU_017959_1_2_9"/>
<reference evidence="10" key="1">
    <citation type="submission" date="2007-10" db="EMBL/GenBank/DDBJ databases">
        <title>Complete genome of Alkaliphilus oremlandii OhILAs.</title>
        <authorList>
            <person name="Copeland A."/>
            <person name="Lucas S."/>
            <person name="Lapidus A."/>
            <person name="Barry K."/>
            <person name="Detter J.C."/>
            <person name="Glavina del Rio T."/>
            <person name="Hammon N."/>
            <person name="Israni S."/>
            <person name="Dalin E."/>
            <person name="Tice H."/>
            <person name="Pitluck S."/>
            <person name="Chain P."/>
            <person name="Malfatti S."/>
            <person name="Shin M."/>
            <person name="Vergez L."/>
            <person name="Schmutz J."/>
            <person name="Larimer F."/>
            <person name="Land M."/>
            <person name="Hauser L."/>
            <person name="Kyrpides N."/>
            <person name="Mikhailova N."/>
            <person name="Stolz J.F."/>
            <person name="Dawson A."/>
            <person name="Fisher E."/>
            <person name="Crable B."/>
            <person name="Perera E."/>
            <person name="Lisak J."/>
            <person name="Ranganathan M."/>
            <person name="Basu P."/>
            <person name="Richardson P."/>
        </authorList>
    </citation>
    <scope>NUCLEOTIDE SEQUENCE [LARGE SCALE GENOMIC DNA]</scope>
    <source>
        <strain evidence="10">OhILAs</strain>
    </source>
</reference>
<keyword evidence="7 8" id="KW-0472">Membrane</keyword>
<keyword evidence="6 8" id="KW-1133">Transmembrane helix</keyword>
<dbReference type="Proteomes" id="UP000000269">
    <property type="component" value="Chromosome"/>
</dbReference>
<evidence type="ECO:0000256" key="3">
    <source>
        <dbReference type="ARBA" id="ARBA00022448"/>
    </source>
</evidence>
<dbReference type="KEGG" id="aoe:Clos_0867"/>
<evidence type="ECO:0000313" key="10">
    <source>
        <dbReference type="Proteomes" id="UP000000269"/>
    </source>
</evidence>
<feature type="transmembrane region" description="Helical" evidence="8">
    <location>
        <begin position="297"/>
        <end position="315"/>
    </location>
</feature>
<evidence type="ECO:0000313" key="9">
    <source>
        <dbReference type="EMBL" id="ABW18416.1"/>
    </source>
</evidence>
<comment type="similarity">
    <text evidence="2">Belongs to the nucleobase:cation symporter-2 (NCS2) (TC 2.A.40) family.</text>
</comment>
<dbReference type="GO" id="GO:0042907">
    <property type="term" value="F:xanthine transmembrane transporter activity"/>
    <property type="evidence" value="ECO:0007669"/>
    <property type="project" value="TreeGrafter"/>
</dbReference>
<feature type="transmembrane region" description="Helical" evidence="8">
    <location>
        <begin position="363"/>
        <end position="381"/>
    </location>
</feature>
<evidence type="ECO:0000256" key="8">
    <source>
        <dbReference type="SAM" id="Phobius"/>
    </source>
</evidence>
<dbReference type="AlphaFoldDB" id="A8MET7"/>
<gene>
    <name evidence="9" type="ordered locus">Clos_0867</name>
</gene>
<dbReference type="PANTHER" id="PTHR42810:SF4">
    <property type="entry name" value="URIC ACID TRANSPORTER UACT"/>
    <property type="match status" value="1"/>
</dbReference>
<feature type="transmembrane region" description="Helical" evidence="8">
    <location>
        <begin position="127"/>
        <end position="144"/>
    </location>
</feature>
<feature type="transmembrane region" description="Helical" evidence="8">
    <location>
        <begin position="72"/>
        <end position="89"/>
    </location>
</feature>
<evidence type="ECO:0000256" key="1">
    <source>
        <dbReference type="ARBA" id="ARBA00004651"/>
    </source>
</evidence>
<feature type="transmembrane region" description="Helical" evidence="8">
    <location>
        <begin position="156"/>
        <end position="173"/>
    </location>
</feature>
<dbReference type="GO" id="GO:0005886">
    <property type="term" value="C:plasma membrane"/>
    <property type="evidence" value="ECO:0007669"/>
    <property type="project" value="UniProtKB-SubCell"/>
</dbReference>